<evidence type="ECO:0000256" key="6">
    <source>
        <dbReference type="RuleBase" id="RU361156"/>
    </source>
</evidence>
<sequence>LYQLLPVVAVTAISLVPFSTAQFPPPVTYSNVIKSPIDPNIVISYKSPDPGTCTTVFTSQKQYTGYVNLPPYTIAPYQQNYSINTFFWFIEARQNPETAPLTIWLNGGPGSSSMIGLFQESGPCEVVQLSDGGYGTQSRMWGWDRSSNILYIDQPAQVGFSYDVLINKSQNLYSDTYLAPTAAPSTQPAYTFLNGTFSSGNQLHTANTSMIAANAAWHFLQGFLSAFPQYNPGTRPNSTTTLPTGVNLFAESYGGQYGPAFANLFEQQNAKRLTGAISRNSTLEIKLTAVGILNGLIDELVQTPFYPRFANNNTYGIKAIDDVAMLNALNDFQASGGCEEAINACRSSMNSNDPEGEGDEYTTNELCASAEQICGGIEVLYSASGRSFYDIRVTTPTSFPSPAYLEYLNSAPFQQSIGAPLNYTESNDMIFYLFQKTSLAHLLTLGVRVALLYGDADYICNWYGGEAVSLALAALIPNYATAFPAAGYADIIVNSSYVGGAVRQFGNLSFSRIYDSGHLVPAYQPETAFTVFTRIIEGTDLGTGESIALDSFATKGPQFSNYTNKAPTEPESMCWIRDISNTCTQDQINSMLSFKGVVIDGVWYEDADDYIPPASTVVAGVPGSLPVSIPTSSSNGATSSSAQLTGVYIATGTPKPTSGAISVRMSERFLQYTRHLRLAPTVFACVASGLLATFL</sequence>
<evidence type="ECO:0000313" key="8">
    <source>
        <dbReference type="Proteomes" id="UP000250140"/>
    </source>
</evidence>
<dbReference type="AlphaFoldDB" id="A0A8E2F7W4"/>
<dbReference type="Gene3D" id="3.40.50.1820">
    <property type="entry name" value="alpha/beta hydrolase"/>
    <property type="match status" value="1"/>
</dbReference>
<dbReference type="InterPro" id="IPR029058">
    <property type="entry name" value="AB_hydrolase_fold"/>
</dbReference>
<dbReference type="OrthoDB" id="443318at2759"/>
<dbReference type="EMBL" id="KV748907">
    <property type="protein sequence ID" value="OCL12207.1"/>
    <property type="molecule type" value="Genomic_DNA"/>
</dbReference>
<organism evidence="7 8">
    <name type="scientific">Glonium stellatum</name>
    <dbReference type="NCBI Taxonomy" id="574774"/>
    <lineage>
        <taxon>Eukaryota</taxon>
        <taxon>Fungi</taxon>
        <taxon>Dikarya</taxon>
        <taxon>Ascomycota</taxon>
        <taxon>Pezizomycotina</taxon>
        <taxon>Dothideomycetes</taxon>
        <taxon>Pleosporomycetidae</taxon>
        <taxon>Gloniales</taxon>
        <taxon>Gloniaceae</taxon>
        <taxon>Glonium</taxon>
    </lineage>
</organism>
<dbReference type="PANTHER" id="PTHR11802:SF404">
    <property type="entry name" value="CARBOXYPEPTIDASE"/>
    <property type="match status" value="1"/>
</dbReference>
<feature type="chain" id="PRO_5034527072" description="Carboxypeptidase" evidence="6">
    <location>
        <begin position="22"/>
        <end position="695"/>
    </location>
</feature>
<keyword evidence="4 6" id="KW-0378">Hydrolase</keyword>
<keyword evidence="5" id="KW-0325">Glycoprotein</keyword>
<proteinExistence type="inferred from homology"/>
<gene>
    <name evidence="7" type="ORF">AOQ84DRAFT_285656</name>
</gene>
<dbReference type="GO" id="GO:0006508">
    <property type="term" value="P:proteolysis"/>
    <property type="evidence" value="ECO:0007669"/>
    <property type="project" value="UniProtKB-KW"/>
</dbReference>
<dbReference type="EC" id="3.4.16.-" evidence="6"/>
<accession>A0A8E2F7W4</accession>
<feature type="non-terminal residue" evidence="7">
    <location>
        <position position="695"/>
    </location>
</feature>
<dbReference type="Pfam" id="PF00450">
    <property type="entry name" value="Peptidase_S10"/>
    <property type="match status" value="1"/>
</dbReference>
<dbReference type="SUPFAM" id="SSF53474">
    <property type="entry name" value="alpha/beta-Hydrolases"/>
    <property type="match status" value="1"/>
</dbReference>
<keyword evidence="8" id="KW-1185">Reference proteome</keyword>
<dbReference type="Proteomes" id="UP000250140">
    <property type="component" value="Unassembled WGS sequence"/>
</dbReference>
<dbReference type="PROSITE" id="PS00560">
    <property type="entry name" value="CARBOXYPEPT_SER_HIS"/>
    <property type="match status" value="1"/>
</dbReference>
<evidence type="ECO:0000256" key="3">
    <source>
        <dbReference type="ARBA" id="ARBA00022670"/>
    </source>
</evidence>
<keyword evidence="6" id="KW-0732">Signal</keyword>
<feature type="signal peptide" evidence="6">
    <location>
        <begin position="1"/>
        <end position="21"/>
    </location>
</feature>
<protein>
    <recommendedName>
        <fullName evidence="6">Carboxypeptidase</fullName>
        <ecNumber evidence="6">3.4.16.-</ecNumber>
    </recommendedName>
</protein>
<dbReference type="GO" id="GO:0000324">
    <property type="term" value="C:fungal-type vacuole"/>
    <property type="evidence" value="ECO:0007669"/>
    <property type="project" value="TreeGrafter"/>
</dbReference>
<dbReference type="InterPro" id="IPR001563">
    <property type="entry name" value="Peptidase_S10"/>
</dbReference>
<evidence type="ECO:0000256" key="1">
    <source>
        <dbReference type="ARBA" id="ARBA00009431"/>
    </source>
</evidence>
<name>A0A8E2F7W4_9PEZI</name>
<dbReference type="GO" id="GO:0004185">
    <property type="term" value="F:serine-type carboxypeptidase activity"/>
    <property type="evidence" value="ECO:0007669"/>
    <property type="project" value="UniProtKB-UniRule"/>
</dbReference>
<keyword evidence="2 6" id="KW-0121">Carboxypeptidase</keyword>
<evidence type="ECO:0000313" key="7">
    <source>
        <dbReference type="EMBL" id="OCL12207.1"/>
    </source>
</evidence>
<dbReference type="PRINTS" id="PR00724">
    <property type="entry name" value="CRBOXYPTASEC"/>
</dbReference>
<reference evidence="7 8" key="1">
    <citation type="journal article" date="2016" name="Nat. Commun.">
        <title>Ectomycorrhizal ecology is imprinted in the genome of the dominant symbiotic fungus Cenococcum geophilum.</title>
        <authorList>
            <consortium name="DOE Joint Genome Institute"/>
            <person name="Peter M."/>
            <person name="Kohler A."/>
            <person name="Ohm R.A."/>
            <person name="Kuo A."/>
            <person name="Krutzmann J."/>
            <person name="Morin E."/>
            <person name="Arend M."/>
            <person name="Barry K.W."/>
            <person name="Binder M."/>
            <person name="Choi C."/>
            <person name="Clum A."/>
            <person name="Copeland A."/>
            <person name="Grisel N."/>
            <person name="Haridas S."/>
            <person name="Kipfer T."/>
            <person name="LaButti K."/>
            <person name="Lindquist E."/>
            <person name="Lipzen A."/>
            <person name="Maire R."/>
            <person name="Meier B."/>
            <person name="Mihaltcheva S."/>
            <person name="Molinier V."/>
            <person name="Murat C."/>
            <person name="Poggeler S."/>
            <person name="Quandt C.A."/>
            <person name="Sperisen C."/>
            <person name="Tritt A."/>
            <person name="Tisserant E."/>
            <person name="Crous P.W."/>
            <person name="Henrissat B."/>
            <person name="Nehls U."/>
            <person name="Egli S."/>
            <person name="Spatafora J.W."/>
            <person name="Grigoriev I.V."/>
            <person name="Martin F.M."/>
        </authorList>
    </citation>
    <scope>NUCLEOTIDE SEQUENCE [LARGE SCALE GENOMIC DNA]</scope>
    <source>
        <strain evidence="7 8">CBS 207.34</strain>
    </source>
</reference>
<evidence type="ECO:0000256" key="2">
    <source>
        <dbReference type="ARBA" id="ARBA00022645"/>
    </source>
</evidence>
<dbReference type="InterPro" id="IPR033124">
    <property type="entry name" value="Ser_caboxypep_his_AS"/>
</dbReference>
<keyword evidence="3 6" id="KW-0645">Protease</keyword>
<comment type="similarity">
    <text evidence="1 6">Belongs to the peptidase S10 family.</text>
</comment>
<dbReference type="PANTHER" id="PTHR11802">
    <property type="entry name" value="SERINE PROTEASE FAMILY S10 SERINE CARBOXYPEPTIDASE"/>
    <property type="match status" value="1"/>
</dbReference>
<dbReference type="PROSITE" id="PS00131">
    <property type="entry name" value="CARBOXYPEPT_SER_SER"/>
    <property type="match status" value="1"/>
</dbReference>
<evidence type="ECO:0000256" key="4">
    <source>
        <dbReference type="ARBA" id="ARBA00022801"/>
    </source>
</evidence>
<evidence type="ECO:0000256" key="5">
    <source>
        <dbReference type="ARBA" id="ARBA00023180"/>
    </source>
</evidence>
<dbReference type="InterPro" id="IPR018202">
    <property type="entry name" value="Ser_caboxypep_ser_AS"/>
</dbReference>